<evidence type="ECO:0000259" key="1">
    <source>
        <dbReference type="Pfam" id="PF13173"/>
    </source>
</evidence>
<name>A0A1M5X425_BUTFI</name>
<dbReference type="GeneID" id="89510339"/>
<protein>
    <submittedName>
        <fullName evidence="2">AAA domain-containing protein</fullName>
    </submittedName>
</protein>
<dbReference type="AlphaFoldDB" id="A0A1M5X425"/>
<dbReference type="STRING" id="1121131.SAMN02745229_01279"/>
<dbReference type="Proteomes" id="UP000184278">
    <property type="component" value="Unassembled WGS sequence"/>
</dbReference>
<dbReference type="SUPFAM" id="SSF52540">
    <property type="entry name" value="P-loop containing nucleoside triphosphate hydrolases"/>
    <property type="match status" value="1"/>
</dbReference>
<reference evidence="3" key="1">
    <citation type="submission" date="2016-11" db="EMBL/GenBank/DDBJ databases">
        <authorList>
            <person name="Varghese N."/>
            <person name="Submissions S."/>
        </authorList>
    </citation>
    <scope>NUCLEOTIDE SEQUENCE [LARGE SCALE GENOMIC DNA]</scope>
    <source>
        <strain evidence="3">DSM 3071</strain>
    </source>
</reference>
<organism evidence="2 3">
    <name type="scientific">Butyrivibrio fibrisolvens DSM 3071</name>
    <dbReference type="NCBI Taxonomy" id="1121131"/>
    <lineage>
        <taxon>Bacteria</taxon>
        <taxon>Bacillati</taxon>
        <taxon>Bacillota</taxon>
        <taxon>Clostridia</taxon>
        <taxon>Lachnospirales</taxon>
        <taxon>Lachnospiraceae</taxon>
        <taxon>Butyrivibrio</taxon>
    </lineage>
</organism>
<dbReference type="RefSeq" id="WP_073386403.1">
    <property type="nucleotide sequence ID" value="NZ_FQXK01000009.1"/>
</dbReference>
<sequence length="592" mass="67935">MAEIQKKIDDLKKELETLPKGNITYKNIRGAKRMYLDGKYVKAADEVDAIARVDRRNKIEMELKDLLSGQFSVGSSTAPTAEYLTNVISGERLKPYIDGIKNYKHRECFGRLETFLNSKVTGKVCLLYGLRRTGKTIMLFQAIAMHDLNESAYIKIMSSNDMSMLNNDLRLLSERGIKYVFINEVTLMNDFIDSASLLSDVYAMSGMKIVLAGTDSLGLVFSSDEELYDRTVTIHTTFIPFREYSSLLDIHDIDEYIRYGGTFRVGETNFDDPELEDEGISFRDDESTRRYIDTAIARNIQHSLACYKDGAHFRHLIELYEADEFTNAVNRIIEDMNHRFLISVIERGFKSHDLGSATQIDRKRAAAEGRTSIMDQADKRGVLDRFMKILDIRNKNDLTVEITADHVSEIKEYLKLLDLIIDCPVETIGSNPSENVLFSQPGMRYCQAQALVYSIMKDESFDSFSIIKKNEFCNIILEEVKGRMLEEIVLLETKKILPREKRAFKLIFAVGEFDMVIADEKALTCEIFEVKHTDNIFKGQYKNLIDEEKCRLTEHKYGTITKKTVLYRGENTVVDGIHYVNVTEYLEKLDKS</sequence>
<dbReference type="InterPro" id="IPR041682">
    <property type="entry name" value="AAA_14"/>
</dbReference>
<dbReference type="OrthoDB" id="355159at2"/>
<proteinExistence type="predicted"/>
<keyword evidence="3" id="KW-1185">Reference proteome</keyword>
<evidence type="ECO:0000313" key="3">
    <source>
        <dbReference type="Proteomes" id="UP000184278"/>
    </source>
</evidence>
<gene>
    <name evidence="2" type="ORF">SAMN02745229_01279</name>
</gene>
<dbReference type="InterPro" id="IPR027417">
    <property type="entry name" value="P-loop_NTPase"/>
</dbReference>
<feature type="domain" description="AAA" evidence="1">
    <location>
        <begin position="123"/>
        <end position="244"/>
    </location>
</feature>
<accession>A0A1M5X425</accession>
<dbReference type="EMBL" id="FQXK01000009">
    <property type="protein sequence ID" value="SHH94590.1"/>
    <property type="molecule type" value="Genomic_DNA"/>
</dbReference>
<dbReference type="Pfam" id="PF13173">
    <property type="entry name" value="AAA_14"/>
    <property type="match status" value="1"/>
</dbReference>
<evidence type="ECO:0000313" key="2">
    <source>
        <dbReference type="EMBL" id="SHH94590.1"/>
    </source>
</evidence>